<organism evidence="1 2">
    <name type="scientific">Oopsacas minuta</name>
    <dbReference type="NCBI Taxonomy" id="111878"/>
    <lineage>
        <taxon>Eukaryota</taxon>
        <taxon>Metazoa</taxon>
        <taxon>Porifera</taxon>
        <taxon>Hexactinellida</taxon>
        <taxon>Hexasterophora</taxon>
        <taxon>Lyssacinosida</taxon>
        <taxon>Leucopsacidae</taxon>
        <taxon>Oopsacas</taxon>
    </lineage>
</organism>
<evidence type="ECO:0000313" key="1">
    <source>
        <dbReference type="EMBL" id="KAI6650106.1"/>
    </source>
</evidence>
<dbReference type="AlphaFoldDB" id="A0AAV7JMU1"/>
<reference evidence="1 2" key="1">
    <citation type="journal article" date="2023" name="BMC Biol.">
        <title>The compact genome of the sponge Oopsacas minuta (Hexactinellida) is lacking key metazoan core genes.</title>
        <authorList>
            <person name="Santini S."/>
            <person name="Schenkelaars Q."/>
            <person name="Jourda C."/>
            <person name="Duchesne M."/>
            <person name="Belahbib H."/>
            <person name="Rocher C."/>
            <person name="Selva M."/>
            <person name="Riesgo A."/>
            <person name="Vervoort M."/>
            <person name="Leys S.P."/>
            <person name="Kodjabachian L."/>
            <person name="Le Bivic A."/>
            <person name="Borchiellini C."/>
            <person name="Claverie J.M."/>
            <person name="Renard E."/>
        </authorList>
    </citation>
    <scope>NUCLEOTIDE SEQUENCE [LARGE SCALE GENOMIC DNA]</scope>
    <source>
        <strain evidence="1">SPO-2</strain>
    </source>
</reference>
<dbReference type="EMBL" id="JAKMXF010000314">
    <property type="protein sequence ID" value="KAI6650106.1"/>
    <property type="molecule type" value="Genomic_DNA"/>
</dbReference>
<protein>
    <recommendedName>
        <fullName evidence="3">Mos1 transposase HTH domain-containing protein</fullName>
    </recommendedName>
</protein>
<dbReference type="PANTHER" id="PTHR46060">
    <property type="entry name" value="MARINER MOS1 TRANSPOSASE-LIKE PROTEIN"/>
    <property type="match status" value="1"/>
</dbReference>
<dbReference type="PANTHER" id="PTHR46060:SF1">
    <property type="entry name" value="MARINER MOS1 TRANSPOSASE-LIKE PROTEIN"/>
    <property type="match status" value="1"/>
</dbReference>
<comment type="caution">
    <text evidence="1">The sequence shown here is derived from an EMBL/GenBank/DDBJ whole genome shotgun (WGS) entry which is preliminary data.</text>
</comment>
<gene>
    <name evidence="1" type="ORF">LOD99_6188</name>
</gene>
<name>A0AAV7JMU1_9METZ</name>
<sequence length="164" mass="19011">MDIHEKMLKVYSDNALSYSCVEEWAKRFMDSRENLEDAAESGSPISIIRPYTIDMVKNIVDDDPNSTIPEIALYLDISTGSVDDILINYLEYINISSRWTLHILTENQKTGHLSCAKELWKLYDHADCRRLVEVCTGDETWIKHAEPMRKNRAKRGSLKVYPKR</sequence>
<evidence type="ECO:0000313" key="2">
    <source>
        <dbReference type="Proteomes" id="UP001165289"/>
    </source>
</evidence>
<accession>A0AAV7JMU1</accession>
<dbReference type="InterPro" id="IPR052709">
    <property type="entry name" value="Transposase-MT_Hybrid"/>
</dbReference>
<dbReference type="Proteomes" id="UP001165289">
    <property type="component" value="Unassembled WGS sequence"/>
</dbReference>
<keyword evidence="2" id="KW-1185">Reference proteome</keyword>
<proteinExistence type="predicted"/>
<evidence type="ECO:0008006" key="3">
    <source>
        <dbReference type="Google" id="ProtNLM"/>
    </source>
</evidence>